<evidence type="ECO:0000313" key="14">
    <source>
        <dbReference type="Proteomes" id="UP000327085"/>
    </source>
</evidence>
<sequence length="269" mass="30804">MGYRPFTGHGWGDDDEANAIIGGIGLYLALNLYDYLVVRLEWLAKMRRMVVKEHNQVSATAVVVSANEIICRFWQIHVAEQMILNDLEANPEKYKGKNLSELTDTEEFNEENSVEYTKAYYKKTLIPKGILKTSVKELDLEAAFAEREVFAMPVFDMLESFLVTMMKFKPSMSLRFLTRTAFVAFTLFIGITFPFFGGLLSFFGGFAFAPTTYFLPCVMWLVMYKPKKFGLSWWANWLCIIVGVLLMVLSPIGALKNIILQAKDFKFYS</sequence>
<dbReference type="InParanoid" id="A0A5E4F168"/>
<accession>A0A5E4F168</accession>
<dbReference type="GO" id="GO:0012505">
    <property type="term" value="C:endomembrane system"/>
    <property type="evidence" value="ECO:0007669"/>
    <property type="project" value="UniProtKB-SubCell"/>
</dbReference>
<feature type="transmembrane region" description="Helical" evidence="11">
    <location>
        <begin position="176"/>
        <end position="196"/>
    </location>
</feature>
<reference evidence="14" key="1">
    <citation type="journal article" date="2020" name="Plant J.">
        <title>Transposons played a major role in the diversification between the closely related almond and peach genomes: results from the almond genome sequence.</title>
        <authorList>
            <person name="Alioto T."/>
            <person name="Alexiou K.G."/>
            <person name="Bardil A."/>
            <person name="Barteri F."/>
            <person name="Castanera R."/>
            <person name="Cruz F."/>
            <person name="Dhingra A."/>
            <person name="Duval H."/>
            <person name="Fernandez I Marti A."/>
            <person name="Frias L."/>
            <person name="Galan B."/>
            <person name="Garcia J.L."/>
            <person name="Howad W."/>
            <person name="Gomez-Garrido J."/>
            <person name="Gut M."/>
            <person name="Julca I."/>
            <person name="Morata J."/>
            <person name="Puigdomenech P."/>
            <person name="Ribeca P."/>
            <person name="Rubio Cabetas M.J."/>
            <person name="Vlasova A."/>
            <person name="Wirthensohn M."/>
            <person name="Garcia-Mas J."/>
            <person name="Gabaldon T."/>
            <person name="Casacuberta J.M."/>
            <person name="Arus P."/>
        </authorList>
    </citation>
    <scope>NUCLEOTIDE SEQUENCE [LARGE SCALE GENOMIC DNA]</scope>
    <source>
        <strain evidence="14">cv. Texas</strain>
    </source>
</reference>
<dbReference type="AlphaFoldDB" id="A0A5E4F168"/>
<dbReference type="PANTHER" id="PTHR48017">
    <property type="entry name" value="OS05G0424000 PROTEIN-RELATED"/>
    <property type="match status" value="1"/>
</dbReference>
<keyword evidence="3" id="KW-0813">Transport</keyword>
<evidence type="ECO:0000256" key="7">
    <source>
        <dbReference type="ARBA" id="ARBA00022989"/>
    </source>
</evidence>
<gene>
    <name evidence="13" type="ORF">ALMOND_2B011863</name>
</gene>
<keyword evidence="9" id="KW-0927">Auxin signaling pathway</keyword>
<dbReference type="GO" id="GO:0015293">
    <property type="term" value="F:symporter activity"/>
    <property type="evidence" value="ECO:0007669"/>
    <property type="project" value="UniProtKB-KW"/>
</dbReference>
<organism evidence="13 14">
    <name type="scientific">Prunus dulcis</name>
    <name type="common">Almond</name>
    <name type="synonym">Amygdalus dulcis</name>
    <dbReference type="NCBI Taxonomy" id="3755"/>
    <lineage>
        <taxon>Eukaryota</taxon>
        <taxon>Viridiplantae</taxon>
        <taxon>Streptophyta</taxon>
        <taxon>Embryophyta</taxon>
        <taxon>Tracheophyta</taxon>
        <taxon>Spermatophyta</taxon>
        <taxon>Magnoliopsida</taxon>
        <taxon>eudicotyledons</taxon>
        <taxon>Gunneridae</taxon>
        <taxon>Pentapetalae</taxon>
        <taxon>rosids</taxon>
        <taxon>fabids</taxon>
        <taxon>Rosales</taxon>
        <taxon>Rosaceae</taxon>
        <taxon>Amygdaloideae</taxon>
        <taxon>Amygdaleae</taxon>
        <taxon>Prunus</taxon>
    </lineage>
</organism>
<dbReference type="GO" id="GO:0006865">
    <property type="term" value="P:amino acid transport"/>
    <property type="evidence" value="ECO:0007669"/>
    <property type="project" value="UniProtKB-KW"/>
</dbReference>
<feature type="transmembrane region" description="Helical" evidence="11">
    <location>
        <begin position="202"/>
        <end position="222"/>
    </location>
</feature>
<keyword evidence="8 11" id="KW-0472">Membrane</keyword>
<keyword evidence="4 11" id="KW-0812">Transmembrane</keyword>
<dbReference type="GO" id="GO:0009734">
    <property type="term" value="P:auxin-activated signaling pathway"/>
    <property type="evidence" value="ECO:0007669"/>
    <property type="project" value="UniProtKB-KW"/>
</dbReference>
<evidence type="ECO:0000256" key="4">
    <source>
        <dbReference type="ARBA" id="ARBA00022692"/>
    </source>
</evidence>
<proteinExistence type="inferred from homology"/>
<comment type="similarity">
    <text evidence="2">Belongs to the amino acid/polyamine transporter 2 family. Amino acid/auxin permease (AAAP) (TC 2.A.18.1) subfamily.</text>
</comment>
<feature type="domain" description="Amino acid transporter transmembrane" evidence="12">
    <location>
        <begin position="145"/>
        <end position="254"/>
    </location>
</feature>
<evidence type="ECO:0000256" key="6">
    <source>
        <dbReference type="ARBA" id="ARBA00022970"/>
    </source>
</evidence>
<dbReference type="InterPro" id="IPR013057">
    <property type="entry name" value="AA_transpt_TM"/>
</dbReference>
<name>A0A5E4F168_PRUDU</name>
<dbReference type="Gramene" id="VVA21784">
    <property type="protein sequence ID" value="VVA21784"/>
    <property type="gene ID" value="Prudul26B011863"/>
</dbReference>
<evidence type="ECO:0000256" key="5">
    <source>
        <dbReference type="ARBA" id="ARBA00022847"/>
    </source>
</evidence>
<dbReference type="EMBL" id="CABIKO010000054">
    <property type="protein sequence ID" value="VVA21784.1"/>
    <property type="molecule type" value="Genomic_DNA"/>
</dbReference>
<keyword evidence="7 11" id="KW-1133">Transmembrane helix</keyword>
<evidence type="ECO:0000256" key="1">
    <source>
        <dbReference type="ARBA" id="ARBA00004127"/>
    </source>
</evidence>
<feature type="transmembrane region" description="Helical" evidence="11">
    <location>
        <begin position="234"/>
        <end position="259"/>
    </location>
</feature>
<dbReference type="Pfam" id="PF01490">
    <property type="entry name" value="Aa_trans"/>
    <property type="match status" value="1"/>
</dbReference>
<evidence type="ECO:0000256" key="9">
    <source>
        <dbReference type="ARBA" id="ARBA00023294"/>
    </source>
</evidence>
<dbReference type="Proteomes" id="UP000327085">
    <property type="component" value="Chromosome 5"/>
</dbReference>
<comment type="function">
    <text evidence="10">Carrier protein involved in proton-driven auxin influx. Mediates the formation of auxin gradient from developing leaves (site of auxin biosynthesis) to tips by contributing to the loading of auxin in vascular tissues and facilitating acropetal (base to tip) auxin transport within inner tissues of the root apex, and basipetal (tip to base) auxin transport within outer tissues of the root apex. May be involved in lateral roots and nodules formation.</text>
</comment>
<protein>
    <submittedName>
        <fullName evidence="13">PREDICTED: lysine</fullName>
    </submittedName>
</protein>
<evidence type="ECO:0000313" key="13">
    <source>
        <dbReference type="EMBL" id="VVA21784.1"/>
    </source>
</evidence>
<evidence type="ECO:0000259" key="12">
    <source>
        <dbReference type="Pfam" id="PF01490"/>
    </source>
</evidence>
<evidence type="ECO:0000256" key="11">
    <source>
        <dbReference type="SAM" id="Phobius"/>
    </source>
</evidence>
<feature type="transmembrane region" description="Helical" evidence="11">
    <location>
        <begin position="20"/>
        <end position="38"/>
    </location>
</feature>
<evidence type="ECO:0000256" key="8">
    <source>
        <dbReference type="ARBA" id="ARBA00023136"/>
    </source>
</evidence>
<evidence type="ECO:0000256" key="3">
    <source>
        <dbReference type="ARBA" id="ARBA00022448"/>
    </source>
</evidence>
<evidence type="ECO:0000256" key="2">
    <source>
        <dbReference type="ARBA" id="ARBA00005590"/>
    </source>
</evidence>
<evidence type="ECO:0000256" key="10">
    <source>
        <dbReference type="ARBA" id="ARBA00045588"/>
    </source>
</evidence>
<comment type="subcellular location">
    <subcellularLocation>
        <location evidence="1">Endomembrane system</location>
        <topology evidence="1">Multi-pass membrane protein</topology>
    </subcellularLocation>
</comment>
<keyword evidence="6" id="KW-0029">Amino-acid transport</keyword>
<keyword evidence="5" id="KW-0769">Symport</keyword>